<keyword evidence="9" id="KW-0597">Phosphoprotein</keyword>
<dbReference type="GO" id="GO:0003677">
    <property type="term" value="F:DNA binding"/>
    <property type="evidence" value="ECO:0007669"/>
    <property type="project" value="UniProtKB-KW"/>
</dbReference>
<evidence type="ECO:0000256" key="11">
    <source>
        <dbReference type="ARBA" id="ARBA00022895"/>
    </source>
</evidence>
<dbReference type="GO" id="GO:0005634">
    <property type="term" value="C:nucleus"/>
    <property type="evidence" value="ECO:0007669"/>
    <property type="project" value="UniProtKB-SubCell"/>
</dbReference>
<dbReference type="CDD" id="cd04483">
    <property type="entry name" value="hOBFC1_like"/>
    <property type="match status" value="1"/>
</dbReference>
<dbReference type="GO" id="GO:0070161">
    <property type="term" value="C:anchoring junction"/>
    <property type="evidence" value="ECO:0007669"/>
    <property type="project" value="UniProtKB-SubCell"/>
</dbReference>
<keyword evidence="13" id="KW-0238">DNA-binding</keyword>
<dbReference type="Gene3D" id="2.40.50.140">
    <property type="entry name" value="Nucleic acid-binding proteins"/>
    <property type="match status" value="1"/>
</dbReference>
<sequence length="939" mass="105614">MEKMQAAAVEAAEELPSMMWGLDPMFSAFSRLYVSDILHMTESIQVPGIYFYNSHPVYKVDVLGTVVYRRERDDFFCYGVDDGTGVINCMCWKSDLLKEEQDPGKSGGRQSDAVQEGFNPVAELKKLRQAQQNRCCLEIGELLRVRGPVKTSRQQREIMASTFYKVNDPVMTAQITWMMEVPQLYRQFYDKPLQLQHNATGASTISPLNKAKNIILDFFKQQPVSRFRPYDVQDLLQPLISCQPQTTSADQEPVAGPSGYQQIRQLLKETLEILQKEGIIYRKVKSQDELYHVTAQDKDLLIAVKDIIREDSRREKYAEKGCHILHILSAVRQRYSLNMNKVALELVLKSLESNSDIPYHHLRTSLCGACHPAAHIIITAHHPASSCSAHHPAAHIILQRTSSCSAHHPAAHIIITAHHPAAHIILRRTSSCGAHHPAVHIILRRTSAIVLRRTLSCGAHHPGTHIGAHWRQPPVAHIILWSTSSCSDIILQRTSSCAHHSAVHIVLWRTSSFGAHHPAAHIVLWRTSSSSENIILGRTSAHIILQRTSSCAHRPAAHIVLQRTSSCSAHHPAAHIILRCTSSCSAHHPGTHIGAHSPAGHIVLRRTLSCGALHPSGHIILPHIVLRSTLSCGAHHPAAHIILGRTSAHIILLWGKSRAAAAYCLSAAQSCRGEAKLHADDFPVPFFQVAEEVRCGSCVRTPRQTQRSAPHFLFFRGNHLDQRRPACLRIRASGAAAAARQPARLPPLPARRLHMQSLCRVKMQFRTVLDVKVVDVEKRRNPSKHYHFTLLPSLLENCETGSWLSFETVYLINVTYSDNTSHIIYRRYSKFFDLQMQILDKFPIEGGQKDPKKRIIPFLPGKILFRRSHVRDVAMKRLRFIDDYCRALVRLPPQISQSEEVLRFFETKAEDINPPVEDYGSKRKSVVLLWEADLLSTVS</sequence>
<dbReference type="InterPro" id="IPR001683">
    <property type="entry name" value="PX_dom"/>
</dbReference>
<evidence type="ECO:0000313" key="19">
    <source>
        <dbReference type="EMBL" id="CAB1450739.1"/>
    </source>
</evidence>
<dbReference type="GO" id="GO:0042554">
    <property type="term" value="P:superoxide anion generation"/>
    <property type="evidence" value="ECO:0007669"/>
    <property type="project" value="TreeGrafter"/>
</dbReference>
<dbReference type="EMBL" id="CADEAL010004065">
    <property type="protein sequence ID" value="CAB1450739.1"/>
    <property type="molecule type" value="Genomic_DNA"/>
</dbReference>
<dbReference type="Pfam" id="PF00787">
    <property type="entry name" value="PX"/>
    <property type="match status" value="1"/>
</dbReference>
<dbReference type="InterPro" id="IPR051228">
    <property type="entry name" value="NADPH_Oxidase/PX-Domain"/>
</dbReference>
<keyword evidence="20" id="KW-1185">Reference proteome</keyword>
<dbReference type="GO" id="GO:0042995">
    <property type="term" value="C:cell projection"/>
    <property type="evidence" value="ECO:0007669"/>
    <property type="project" value="UniProtKB-SubCell"/>
</dbReference>
<evidence type="ECO:0000256" key="12">
    <source>
        <dbReference type="ARBA" id="ARBA00022949"/>
    </source>
</evidence>
<evidence type="ECO:0000256" key="14">
    <source>
        <dbReference type="ARBA" id="ARBA00023242"/>
    </source>
</evidence>
<evidence type="ECO:0000256" key="6">
    <source>
        <dbReference type="ARBA" id="ARBA00017411"/>
    </source>
</evidence>
<feature type="domain" description="PX" evidence="18">
    <location>
        <begin position="788"/>
        <end position="912"/>
    </location>
</feature>
<organism evidence="19 20">
    <name type="scientific">Pleuronectes platessa</name>
    <name type="common">European plaice</name>
    <dbReference type="NCBI Taxonomy" id="8262"/>
    <lineage>
        <taxon>Eukaryota</taxon>
        <taxon>Metazoa</taxon>
        <taxon>Chordata</taxon>
        <taxon>Craniata</taxon>
        <taxon>Vertebrata</taxon>
        <taxon>Euteleostomi</taxon>
        <taxon>Actinopterygii</taxon>
        <taxon>Neopterygii</taxon>
        <taxon>Teleostei</taxon>
        <taxon>Neoteleostei</taxon>
        <taxon>Acanthomorphata</taxon>
        <taxon>Carangaria</taxon>
        <taxon>Pleuronectiformes</taxon>
        <taxon>Pleuronectoidei</taxon>
        <taxon>Pleuronectidae</taxon>
        <taxon>Pleuronectes</taxon>
    </lineage>
</organism>
<proteinExistence type="predicted"/>
<dbReference type="PANTHER" id="PTHR15706">
    <property type="entry name" value="SH3 MULTIPLE DOMAIN"/>
    <property type="match status" value="1"/>
</dbReference>
<dbReference type="Gene3D" id="1.10.10.10">
    <property type="entry name" value="Winged helix-like DNA-binding domain superfamily/Winged helix DNA-binding domain"/>
    <property type="match status" value="1"/>
</dbReference>
<dbReference type="PANTHER" id="PTHR15706:SF2">
    <property type="entry name" value="SH3 AND PX DOMAIN-CONTAINING PROTEIN 2A"/>
    <property type="match status" value="1"/>
</dbReference>
<accession>A0A9N7VIK8</accession>
<evidence type="ECO:0000256" key="4">
    <source>
        <dbReference type="ARBA" id="ARBA00004496"/>
    </source>
</evidence>
<dbReference type="SUPFAM" id="SSF46785">
    <property type="entry name" value="Winged helix' DNA-binding domain"/>
    <property type="match status" value="1"/>
</dbReference>
<keyword evidence="14" id="KW-0539">Nucleus</keyword>
<evidence type="ECO:0000256" key="1">
    <source>
        <dbReference type="ARBA" id="ARBA00004123"/>
    </source>
</evidence>
<name>A0A9N7VIK8_PLEPL</name>
<keyword evidence="15" id="KW-0966">Cell projection</keyword>
<keyword evidence="11" id="KW-0779">Telomere</keyword>
<dbReference type="InterPro" id="IPR037961">
    <property type="entry name" value="SH3PXD2_PX"/>
</dbReference>
<dbReference type="Pfam" id="PF09170">
    <property type="entry name" value="STN1_2"/>
    <property type="match status" value="1"/>
</dbReference>
<dbReference type="Proteomes" id="UP001153269">
    <property type="component" value="Unassembled WGS sequence"/>
</dbReference>
<comment type="caution">
    <text evidence="19">The sequence shown here is derived from an EMBL/GenBank/DDBJ whole genome shotgun (WGS) entry which is preliminary data.</text>
</comment>
<comment type="subcellular location">
    <subcellularLocation>
        <location evidence="2">Cell junction</location>
    </subcellularLocation>
    <subcellularLocation>
        <location evidence="3">Cell projection</location>
    </subcellularLocation>
    <subcellularLocation>
        <location evidence="5">Chromosome</location>
        <location evidence="5">Telomere</location>
    </subcellularLocation>
    <subcellularLocation>
        <location evidence="4">Cytoplasm</location>
    </subcellularLocation>
    <subcellularLocation>
        <location evidence="1">Nucleus</location>
    </subcellularLocation>
</comment>
<evidence type="ECO:0000256" key="16">
    <source>
        <dbReference type="ARBA" id="ARBA00030039"/>
    </source>
</evidence>
<dbReference type="SMART" id="SM00312">
    <property type="entry name" value="PX"/>
    <property type="match status" value="1"/>
</dbReference>
<dbReference type="InterPro" id="IPR036871">
    <property type="entry name" value="PX_dom_sf"/>
</dbReference>
<dbReference type="FunFam" id="3.30.1520.10:FF:000005">
    <property type="entry name" value="SH3 and PX domain-containing protein 2B"/>
    <property type="match status" value="1"/>
</dbReference>
<keyword evidence="8" id="KW-0963">Cytoplasm</keyword>
<dbReference type="GO" id="GO:0005737">
    <property type="term" value="C:cytoplasm"/>
    <property type="evidence" value="ECO:0007669"/>
    <property type="project" value="UniProtKB-SubCell"/>
</dbReference>
<dbReference type="CDD" id="cd06888">
    <property type="entry name" value="PX_FISH"/>
    <property type="match status" value="1"/>
</dbReference>
<evidence type="ECO:0000256" key="3">
    <source>
        <dbReference type="ARBA" id="ARBA00004316"/>
    </source>
</evidence>
<evidence type="ECO:0000256" key="13">
    <source>
        <dbReference type="ARBA" id="ARBA00023125"/>
    </source>
</evidence>
<evidence type="ECO:0000256" key="5">
    <source>
        <dbReference type="ARBA" id="ARBA00004574"/>
    </source>
</evidence>
<protein>
    <recommendedName>
        <fullName evidence="6">CST complex subunit STN1</fullName>
    </recommendedName>
    <alternativeName>
        <fullName evidence="17">Oligonucleotide/oligosaccharide-binding fold-containing protein 1</fullName>
    </alternativeName>
    <alternativeName>
        <fullName evidence="16">Suppressor of cdc thirteen homolog</fullName>
    </alternativeName>
</protein>
<evidence type="ECO:0000256" key="8">
    <source>
        <dbReference type="ARBA" id="ARBA00022490"/>
    </source>
</evidence>
<keyword evidence="12" id="KW-0965">Cell junction</keyword>
<dbReference type="InterPro" id="IPR015253">
    <property type="entry name" value="CST_STN1_C"/>
</dbReference>
<evidence type="ECO:0000256" key="2">
    <source>
        <dbReference type="ARBA" id="ARBA00004282"/>
    </source>
</evidence>
<dbReference type="InterPro" id="IPR018856">
    <property type="entry name" value="Stn1_N"/>
</dbReference>
<dbReference type="InterPro" id="IPR036390">
    <property type="entry name" value="WH_DNA-bd_sf"/>
</dbReference>
<dbReference type="Gene3D" id="3.30.1520.10">
    <property type="entry name" value="Phox-like domain"/>
    <property type="match status" value="1"/>
</dbReference>
<dbReference type="InterPro" id="IPR012340">
    <property type="entry name" value="NA-bd_OB-fold"/>
</dbReference>
<keyword evidence="7" id="KW-0158">Chromosome</keyword>
<reference evidence="19" key="1">
    <citation type="submission" date="2020-03" db="EMBL/GenBank/DDBJ databases">
        <authorList>
            <person name="Weist P."/>
        </authorList>
    </citation>
    <scope>NUCLEOTIDE SEQUENCE</scope>
</reference>
<evidence type="ECO:0000256" key="10">
    <source>
        <dbReference type="ARBA" id="ARBA00022737"/>
    </source>
</evidence>
<dbReference type="PROSITE" id="PS50195">
    <property type="entry name" value="PX"/>
    <property type="match status" value="1"/>
</dbReference>
<dbReference type="GO" id="GO:0000781">
    <property type="term" value="C:chromosome, telomeric region"/>
    <property type="evidence" value="ECO:0007669"/>
    <property type="project" value="UniProtKB-SubCell"/>
</dbReference>
<dbReference type="InterPro" id="IPR042082">
    <property type="entry name" value="CST_Stn1_wHTH1_sf"/>
</dbReference>
<dbReference type="GO" id="GO:0016176">
    <property type="term" value="F:superoxide-generating NADPH oxidase activator activity"/>
    <property type="evidence" value="ECO:0007669"/>
    <property type="project" value="TreeGrafter"/>
</dbReference>
<dbReference type="Gene3D" id="1.10.10.980">
    <property type="entry name" value="CST, Suppressor of Cdc13 homolog, complex subunit STN1, N-terminal domain"/>
    <property type="match status" value="1"/>
</dbReference>
<evidence type="ECO:0000256" key="15">
    <source>
        <dbReference type="ARBA" id="ARBA00023273"/>
    </source>
</evidence>
<keyword evidence="10" id="KW-0677">Repeat</keyword>
<dbReference type="GO" id="GO:0035091">
    <property type="term" value="F:phosphatidylinositol binding"/>
    <property type="evidence" value="ECO:0007669"/>
    <property type="project" value="InterPro"/>
</dbReference>
<evidence type="ECO:0000256" key="9">
    <source>
        <dbReference type="ARBA" id="ARBA00022553"/>
    </source>
</evidence>
<evidence type="ECO:0000313" key="20">
    <source>
        <dbReference type="Proteomes" id="UP001153269"/>
    </source>
</evidence>
<dbReference type="AlphaFoldDB" id="A0A9N7VIK8"/>
<dbReference type="SUPFAM" id="SSF50249">
    <property type="entry name" value="Nucleic acid-binding proteins"/>
    <property type="match status" value="1"/>
</dbReference>
<gene>
    <name evidence="19" type="ORF">PLEPLA_LOCUS38431</name>
</gene>
<evidence type="ECO:0000256" key="17">
    <source>
        <dbReference type="ARBA" id="ARBA00030852"/>
    </source>
</evidence>
<evidence type="ECO:0000259" key="18">
    <source>
        <dbReference type="PROSITE" id="PS50195"/>
    </source>
</evidence>
<dbReference type="SUPFAM" id="SSF64268">
    <property type="entry name" value="PX domain"/>
    <property type="match status" value="1"/>
</dbReference>
<dbReference type="Pfam" id="PF10451">
    <property type="entry name" value="Stn1"/>
    <property type="match status" value="1"/>
</dbReference>
<dbReference type="FunFam" id="2.40.50.140:FF:000181">
    <property type="entry name" value="CST complex subunit STN1"/>
    <property type="match status" value="1"/>
</dbReference>
<dbReference type="InterPro" id="IPR036388">
    <property type="entry name" value="WH-like_DNA-bd_sf"/>
</dbReference>
<evidence type="ECO:0000256" key="7">
    <source>
        <dbReference type="ARBA" id="ARBA00022454"/>
    </source>
</evidence>